<dbReference type="Pfam" id="PF04149">
    <property type="entry name" value="DUF397"/>
    <property type="match status" value="1"/>
</dbReference>
<protein>
    <submittedName>
        <fullName evidence="2">DUF397 domain-containing protein</fullName>
    </submittedName>
</protein>
<proteinExistence type="predicted"/>
<dbReference type="EMBL" id="BAAASZ010000047">
    <property type="protein sequence ID" value="GAA2463776.1"/>
    <property type="molecule type" value="Genomic_DNA"/>
</dbReference>
<name>A0ABN3KN34_9ACTN</name>
<accession>A0ABN3KN34</accession>
<dbReference type="Proteomes" id="UP001501638">
    <property type="component" value="Unassembled WGS sequence"/>
</dbReference>
<feature type="domain" description="DUF397" evidence="1">
    <location>
        <begin position="11"/>
        <end position="64"/>
    </location>
</feature>
<evidence type="ECO:0000313" key="2">
    <source>
        <dbReference type="EMBL" id="GAA2463776.1"/>
    </source>
</evidence>
<comment type="caution">
    <text evidence="2">The sequence shown here is derived from an EMBL/GenBank/DDBJ whole genome shotgun (WGS) entry which is preliminary data.</text>
</comment>
<reference evidence="2 3" key="1">
    <citation type="journal article" date="2019" name="Int. J. Syst. Evol. Microbiol.">
        <title>The Global Catalogue of Microorganisms (GCM) 10K type strain sequencing project: providing services to taxonomists for standard genome sequencing and annotation.</title>
        <authorList>
            <consortium name="The Broad Institute Genomics Platform"/>
            <consortium name="The Broad Institute Genome Sequencing Center for Infectious Disease"/>
            <person name="Wu L."/>
            <person name="Ma J."/>
        </authorList>
    </citation>
    <scope>NUCLEOTIDE SEQUENCE [LARGE SCALE GENOMIC DNA]</scope>
    <source>
        <strain evidence="2 3">JCM 6305</strain>
    </source>
</reference>
<sequence>MIMMQTTTDRLAWVKSSYSGGAGGECVEVAATEAAVHVRDSKDTAREALTVAPAAWSAFVDFARRA</sequence>
<evidence type="ECO:0000313" key="3">
    <source>
        <dbReference type="Proteomes" id="UP001501638"/>
    </source>
</evidence>
<evidence type="ECO:0000259" key="1">
    <source>
        <dbReference type="Pfam" id="PF04149"/>
    </source>
</evidence>
<organism evidence="2 3">
    <name type="scientific">Streptomyces macrosporus</name>
    <dbReference type="NCBI Taxonomy" id="44032"/>
    <lineage>
        <taxon>Bacteria</taxon>
        <taxon>Bacillati</taxon>
        <taxon>Actinomycetota</taxon>
        <taxon>Actinomycetes</taxon>
        <taxon>Kitasatosporales</taxon>
        <taxon>Streptomycetaceae</taxon>
        <taxon>Streptomyces</taxon>
    </lineage>
</organism>
<gene>
    <name evidence="2" type="ORF">GCM10010405_55270</name>
</gene>
<keyword evidence="3" id="KW-1185">Reference proteome</keyword>
<dbReference type="InterPro" id="IPR007278">
    <property type="entry name" value="DUF397"/>
</dbReference>